<comment type="caution">
    <text evidence="3">The sequence shown here is derived from an EMBL/GenBank/DDBJ whole genome shotgun (WGS) entry which is preliminary data.</text>
</comment>
<dbReference type="AlphaFoldDB" id="A0AAD7A445"/>
<evidence type="ECO:0000259" key="2">
    <source>
        <dbReference type="Pfam" id="PF18126"/>
    </source>
</evidence>
<proteinExistence type="predicted"/>
<dbReference type="Proteomes" id="UP001218218">
    <property type="component" value="Unassembled WGS sequence"/>
</dbReference>
<feature type="region of interest" description="Disordered" evidence="1">
    <location>
        <begin position="90"/>
        <end position="109"/>
    </location>
</feature>
<protein>
    <recommendedName>
        <fullName evidence="2">Large ribosomal subunit protein mL59 domain-containing protein</fullName>
    </recommendedName>
</protein>
<name>A0AAD7A445_9AGAR</name>
<accession>A0AAD7A445</accession>
<keyword evidence="4" id="KW-1185">Reference proteome</keyword>
<reference evidence="3" key="1">
    <citation type="submission" date="2023-03" db="EMBL/GenBank/DDBJ databases">
        <title>Massive genome expansion in bonnet fungi (Mycena s.s.) driven by repeated elements and novel gene families across ecological guilds.</title>
        <authorList>
            <consortium name="Lawrence Berkeley National Laboratory"/>
            <person name="Harder C.B."/>
            <person name="Miyauchi S."/>
            <person name="Viragh M."/>
            <person name="Kuo A."/>
            <person name="Thoen E."/>
            <person name="Andreopoulos B."/>
            <person name="Lu D."/>
            <person name="Skrede I."/>
            <person name="Drula E."/>
            <person name="Henrissat B."/>
            <person name="Morin E."/>
            <person name="Kohler A."/>
            <person name="Barry K."/>
            <person name="LaButti K."/>
            <person name="Morin E."/>
            <person name="Salamov A."/>
            <person name="Lipzen A."/>
            <person name="Mereny Z."/>
            <person name="Hegedus B."/>
            <person name="Baldrian P."/>
            <person name="Stursova M."/>
            <person name="Weitz H."/>
            <person name="Taylor A."/>
            <person name="Grigoriev I.V."/>
            <person name="Nagy L.G."/>
            <person name="Martin F."/>
            <person name="Kauserud H."/>
        </authorList>
    </citation>
    <scope>NUCLEOTIDE SEQUENCE</scope>
    <source>
        <strain evidence="3">CBHHK002</strain>
    </source>
</reference>
<evidence type="ECO:0000256" key="1">
    <source>
        <dbReference type="SAM" id="MobiDB-lite"/>
    </source>
</evidence>
<dbReference type="InterPro" id="IPR040922">
    <property type="entry name" value="Ribosomal_mL59_dom"/>
</dbReference>
<gene>
    <name evidence="3" type="ORF">DFH08DRAFT_914054</name>
</gene>
<evidence type="ECO:0000313" key="3">
    <source>
        <dbReference type="EMBL" id="KAJ7349161.1"/>
    </source>
</evidence>
<dbReference type="PANTHER" id="PTHR28041:SF1">
    <property type="entry name" value="LARGE RIBOSOMAL SUBUNIT PROTEIN ML59"/>
    <property type="match status" value="1"/>
</dbReference>
<dbReference type="InterPro" id="IPR037507">
    <property type="entry name" value="Ribosomal_mL59"/>
</dbReference>
<dbReference type="GO" id="GO:0003735">
    <property type="term" value="F:structural constituent of ribosome"/>
    <property type="evidence" value="ECO:0007669"/>
    <property type="project" value="InterPro"/>
</dbReference>
<dbReference type="GO" id="GO:0005762">
    <property type="term" value="C:mitochondrial large ribosomal subunit"/>
    <property type="evidence" value="ECO:0007669"/>
    <property type="project" value="InterPro"/>
</dbReference>
<feature type="domain" description="Large ribosomal subunit protein mL59" evidence="2">
    <location>
        <begin position="12"/>
        <end position="195"/>
    </location>
</feature>
<dbReference type="PANTHER" id="PTHR28041">
    <property type="entry name" value="54S RIBOSOMAL PROTEIN L25, MITOCHONDRIAL"/>
    <property type="match status" value="1"/>
</dbReference>
<evidence type="ECO:0000313" key="4">
    <source>
        <dbReference type="Proteomes" id="UP001218218"/>
    </source>
</evidence>
<organism evidence="3 4">
    <name type="scientific">Mycena albidolilacea</name>
    <dbReference type="NCBI Taxonomy" id="1033008"/>
    <lineage>
        <taxon>Eukaryota</taxon>
        <taxon>Fungi</taxon>
        <taxon>Dikarya</taxon>
        <taxon>Basidiomycota</taxon>
        <taxon>Agaricomycotina</taxon>
        <taxon>Agaricomycetes</taxon>
        <taxon>Agaricomycetidae</taxon>
        <taxon>Agaricales</taxon>
        <taxon>Marasmiineae</taxon>
        <taxon>Mycenaceae</taxon>
        <taxon>Mycena</taxon>
    </lineage>
</organism>
<sequence>MSTKFLHRELKALPRFVRRNGPLPTPAAADAVVLPNPFLPWRNPKSGRWAPPKYSLRQQADMIKQARASNTLHLLPPSVKLPQPELFVPPPAPKPASAGRTKAKTEAKASPSTLLKYASVGRLNVTGRKDLKVKVEWDRRPVVKNVPGADRGTRLYAARRKMFKGSRSERSRKQNEWRTWVLLHDMRKRIRRYRNHYVHKKRNPLKPTRKMAKKLPF</sequence>
<dbReference type="Pfam" id="PF18126">
    <property type="entry name" value="Mitoc_mL59"/>
    <property type="match status" value="1"/>
</dbReference>
<dbReference type="EMBL" id="JARIHO010000016">
    <property type="protein sequence ID" value="KAJ7349161.1"/>
    <property type="molecule type" value="Genomic_DNA"/>
</dbReference>